<evidence type="ECO:0000313" key="1">
    <source>
        <dbReference type="EMBL" id="KAA5543586.1"/>
    </source>
</evidence>
<evidence type="ECO:0000313" key="2">
    <source>
        <dbReference type="Proteomes" id="UP000324479"/>
    </source>
</evidence>
<sequence length="91" mass="10074">MPYLSISDAEKRSSVKAHRIKSLINQGELDGYVGVPGIKGLAIDEGDLPLLRIVLWHLDESPDRQPNDPTEDEIWSMAAELRALRPVEAVA</sequence>
<reference evidence="1 2" key="1">
    <citation type="submission" date="2019-08" db="EMBL/GenBank/DDBJ databases">
        <authorList>
            <person name="Dhanesh K."/>
            <person name="Kumar G."/>
            <person name="Sasikala C."/>
            <person name="Venkata Ramana C."/>
        </authorList>
    </citation>
    <scope>NUCLEOTIDE SEQUENCE [LARGE SCALE GENOMIC DNA]</scope>
    <source>
        <strain evidence="1 2">JC645</strain>
    </source>
</reference>
<name>A0A5M6DAN0_9BACT</name>
<dbReference type="AlphaFoldDB" id="A0A5M6DAN0"/>
<dbReference type="EMBL" id="VWOX01000005">
    <property type="protein sequence ID" value="KAA5543586.1"/>
    <property type="molecule type" value="Genomic_DNA"/>
</dbReference>
<comment type="caution">
    <text evidence="1">The sequence shown here is derived from an EMBL/GenBank/DDBJ whole genome shotgun (WGS) entry which is preliminary data.</text>
</comment>
<accession>A0A5M6DAN0</accession>
<dbReference type="RefSeq" id="WP_150076337.1">
    <property type="nucleotide sequence ID" value="NZ_VWOX01000005.1"/>
</dbReference>
<protein>
    <submittedName>
        <fullName evidence="1">Uncharacterized protein</fullName>
    </submittedName>
</protein>
<proteinExistence type="predicted"/>
<organism evidence="1 2">
    <name type="scientific">Roseiconus nitratireducens</name>
    <dbReference type="NCBI Taxonomy" id="2605748"/>
    <lineage>
        <taxon>Bacteria</taxon>
        <taxon>Pseudomonadati</taxon>
        <taxon>Planctomycetota</taxon>
        <taxon>Planctomycetia</taxon>
        <taxon>Pirellulales</taxon>
        <taxon>Pirellulaceae</taxon>
        <taxon>Roseiconus</taxon>
    </lineage>
</organism>
<gene>
    <name evidence="1" type="ORF">FYK55_10245</name>
</gene>
<keyword evidence="2" id="KW-1185">Reference proteome</keyword>
<dbReference type="Proteomes" id="UP000324479">
    <property type="component" value="Unassembled WGS sequence"/>
</dbReference>